<keyword evidence="2 4" id="KW-0418">Kinase</keyword>
<comment type="caution">
    <text evidence="4">The sequence shown here is derived from an EMBL/GenBank/DDBJ whole genome shotgun (WGS) entry which is preliminary data.</text>
</comment>
<dbReference type="InterPro" id="IPR011611">
    <property type="entry name" value="PfkB_dom"/>
</dbReference>
<dbReference type="AlphaFoldDB" id="A0A328CBN0"/>
<dbReference type="Pfam" id="PF00294">
    <property type="entry name" value="PfkB"/>
    <property type="match status" value="1"/>
</dbReference>
<evidence type="ECO:0000313" key="4">
    <source>
        <dbReference type="EMBL" id="RAL25274.1"/>
    </source>
</evidence>
<dbReference type="Proteomes" id="UP000249169">
    <property type="component" value="Unassembled WGS sequence"/>
</dbReference>
<evidence type="ECO:0000256" key="1">
    <source>
        <dbReference type="ARBA" id="ARBA00022679"/>
    </source>
</evidence>
<feature type="domain" description="Carbohydrate kinase PfkB" evidence="3">
    <location>
        <begin position="112"/>
        <end position="272"/>
    </location>
</feature>
<dbReference type="EMBL" id="QHKO01000001">
    <property type="protein sequence ID" value="RAL25274.1"/>
    <property type="molecule type" value="Genomic_DNA"/>
</dbReference>
<dbReference type="InterPro" id="IPR002173">
    <property type="entry name" value="Carboh/pur_kinase_PfkB_CS"/>
</dbReference>
<keyword evidence="5" id="KW-1185">Reference proteome</keyword>
<evidence type="ECO:0000256" key="2">
    <source>
        <dbReference type="ARBA" id="ARBA00022777"/>
    </source>
</evidence>
<organism evidence="4 5">
    <name type="scientific">Lujinxingia litoralis</name>
    <dbReference type="NCBI Taxonomy" id="2211119"/>
    <lineage>
        <taxon>Bacteria</taxon>
        <taxon>Deltaproteobacteria</taxon>
        <taxon>Bradymonadales</taxon>
        <taxon>Lujinxingiaceae</taxon>
        <taxon>Lujinxingia</taxon>
    </lineage>
</organism>
<evidence type="ECO:0000313" key="5">
    <source>
        <dbReference type="Proteomes" id="UP000249169"/>
    </source>
</evidence>
<protein>
    <submittedName>
        <fullName evidence="4">Sugar kinase</fullName>
    </submittedName>
</protein>
<dbReference type="GO" id="GO:0016301">
    <property type="term" value="F:kinase activity"/>
    <property type="evidence" value="ECO:0007669"/>
    <property type="project" value="UniProtKB-KW"/>
</dbReference>
<dbReference type="PROSITE" id="PS00584">
    <property type="entry name" value="PFKB_KINASES_2"/>
    <property type="match status" value="1"/>
</dbReference>
<dbReference type="SUPFAM" id="SSF53613">
    <property type="entry name" value="Ribokinase-like"/>
    <property type="match status" value="1"/>
</dbReference>
<name>A0A328CBN0_9DELT</name>
<dbReference type="RefSeq" id="WP_111728446.1">
    <property type="nucleotide sequence ID" value="NZ_QHKO01000001.1"/>
</dbReference>
<evidence type="ECO:0000259" key="3">
    <source>
        <dbReference type="Pfam" id="PF00294"/>
    </source>
</evidence>
<proteinExistence type="predicted"/>
<sequence>MSLLVVGSVAFDSVETPFGKAEEAIGGSAMFFSTSASYFTKVQLVAVIGEDFPQEEVDFLCSRDIDCEGLHRVSGKTFRWEGKYGFDLNEAITLDTQLNVFGDFHPELPQSYRDAEIVFLANIDPDLQMEVLEQVKNPRLVVADTMNFWIDGKLDALERVLSRVDMLVINEGEARKLAGEANMVKAARAIQAKGPKHLVIKRGEYGALLFSGDDVFFAPAYPLESVFDPTGAGDTFAGGLLGYLASCETIDTAALRQATVVGCVMASFCVEDFSLNALRKLEPGAIAERFKLFEKLVNFGPLQSLD</sequence>
<dbReference type="OrthoDB" id="9779730at2"/>
<accession>A0A328CBN0</accession>
<gene>
    <name evidence="4" type="ORF">DL240_03415</name>
</gene>
<dbReference type="PANTHER" id="PTHR10584:SF166">
    <property type="entry name" value="RIBOKINASE"/>
    <property type="match status" value="1"/>
</dbReference>
<dbReference type="PANTHER" id="PTHR10584">
    <property type="entry name" value="SUGAR KINASE"/>
    <property type="match status" value="1"/>
</dbReference>
<dbReference type="Gene3D" id="3.40.1190.20">
    <property type="match status" value="1"/>
</dbReference>
<dbReference type="InterPro" id="IPR029056">
    <property type="entry name" value="Ribokinase-like"/>
</dbReference>
<reference evidence="4 5" key="1">
    <citation type="submission" date="2018-05" db="EMBL/GenBank/DDBJ databases">
        <title>Lujinxingia marina gen. nov. sp. nov., a new facultative anaerobic member of the class Deltaproteobacteria, and proposal of Lujinxingaceae fam. nov.</title>
        <authorList>
            <person name="Li C.-M."/>
        </authorList>
    </citation>
    <scope>NUCLEOTIDE SEQUENCE [LARGE SCALE GENOMIC DNA]</scope>
    <source>
        <strain evidence="4 5">B210</strain>
    </source>
</reference>
<keyword evidence="1" id="KW-0808">Transferase</keyword>
<dbReference type="GO" id="GO:0005829">
    <property type="term" value="C:cytosol"/>
    <property type="evidence" value="ECO:0007669"/>
    <property type="project" value="TreeGrafter"/>
</dbReference>